<dbReference type="AlphaFoldDB" id="A0A8X7PJJ9"/>
<dbReference type="SUPFAM" id="SSF53254">
    <property type="entry name" value="Phosphoglycerate mutase-like"/>
    <property type="match status" value="1"/>
</dbReference>
<accession>A0A8X7PJJ9</accession>
<name>A0A8X7PJJ9_BRACI</name>
<dbReference type="InterPro" id="IPR013078">
    <property type="entry name" value="His_Pase_superF_clade-1"/>
</dbReference>
<dbReference type="FunFam" id="3.40.50.1240:FF:000039">
    <property type="entry name" value="Phosphoglycerate mutase family protein"/>
    <property type="match status" value="1"/>
</dbReference>
<proteinExistence type="predicted"/>
<gene>
    <name evidence="1" type="ORF">Bca52824_082521</name>
</gene>
<organism evidence="1 2">
    <name type="scientific">Brassica carinata</name>
    <name type="common">Ethiopian mustard</name>
    <name type="synonym">Abyssinian cabbage</name>
    <dbReference type="NCBI Taxonomy" id="52824"/>
    <lineage>
        <taxon>Eukaryota</taxon>
        <taxon>Viridiplantae</taxon>
        <taxon>Streptophyta</taxon>
        <taxon>Embryophyta</taxon>
        <taxon>Tracheophyta</taxon>
        <taxon>Spermatophyta</taxon>
        <taxon>Magnoliopsida</taxon>
        <taxon>eudicotyledons</taxon>
        <taxon>Gunneridae</taxon>
        <taxon>Pentapetalae</taxon>
        <taxon>rosids</taxon>
        <taxon>malvids</taxon>
        <taxon>Brassicales</taxon>
        <taxon>Brassicaceae</taxon>
        <taxon>Brassiceae</taxon>
        <taxon>Brassica</taxon>
    </lineage>
</organism>
<dbReference type="OrthoDB" id="414418at2759"/>
<dbReference type="Gene3D" id="3.40.50.1240">
    <property type="entry name" value="Phosphoglycerate mutase-like"/>
    <property type="match status" value="1"/>
</dbReference>
<evidence type="ECO:0000313" key="1">
    <source>
        <dbReference type="EMBL" id="KAG2252385.1"/>
    </source>
</evidence>
<dbReference type="InterPro" id="IPR029033">
    <property type="entry name" value="His_PPase_superfam"/>
</dbReference>
<evidence type="ECO:0008006" key="3">
    <source>
        <dbReference type="Google" id="ProtNLM"/>
    </source>
</evidence>
<protein>
    <recommendedName>
        <fullName evidence="3">Phosphoglycerate mutase family protein</fullName>
    </recommendedName>
</protein>
<dbReference type="InterPro" id="IPR051710">
    <property type="entry name" value="Phosphatase_SH3-domain"/>
</dbReference>
<comment type="caution">
    <text evidence="1">The sequence shown here is derived from an EMBL/GenBank/DDBJ whole genome shotgun (WGS) entry which is preliminary data.</text>
</comment>
<dbReference type="Pfam" id="PF00300">
    <property type="entry name" value="His_Phos_1"/>
    <property type="match status" value="1"/>
</dbReference>
<dbReference type="PANTHER" id="PTHR16469:SF43">
    <property type="entry name" value="PHOSPHOGLYCERATE MUTASE FAMILY PROTEIN"/>
    <property type="match status" value="1"/>
</dbReference>
<reference evidence="1 2" key="1">
    <citation type="submission" date="2020-02" db="EMBL/GenBank/DDBJ databases">
        <authorList>
            <person name="Ma Q."/>
            <person name="Huang Y."/>
            <person name="Song X."/>
            <person name="Pei D."/>
        </authorList>
    </citation>
    <scope>NUCLEOTIDE SEQUENCE [LARGE SCALE GENOMIC DNA]</scope>
    <source>
        <strain evidence="1">Sxm20200214</strain>
        <tissue evidence="1">Leaf</tissue>
    </source>
</reference>
<sequence>MESSADLNTTDGCQNILMLRHGDRIDKINPLWPDTASRPWDPPLVQDGLVRAFQTGQRIRSQIQFPIHRVFVSPFIRCVQTASEVIAALSTVDLNPNATSSKDVLSIDKSKLKVSIEFGLSEMLNSMAIRPKVAPKDGKFNFNISDLEAMFPEGMVDHDVDPVYKEMPPWEETVEECTERFLSLVKTLADKYPSENLLLVTHGEGVLSQEESTQAGDFEVIGQAGIKYHSLKTTAVPCVKWRQLKKRLRENEQRLRTTSRSEDIVVIRVVESSQKLSAFGIERDGRLLISNMRLRYRSNKGCVD</sequence>
<dbReference type="EMBL" id="JAAMPC010000016">
    <property type="protein sequence ID" value="KAG2252385.1"/>
    <property type="molecule type" value="Genomic_DNA"/>
</dbReference>
<dbReference type="PANTHER" id="PTHR16469">
    <property type="entry name" value="UBIQUITIN-ASSOCIATED AND SH3 DOMAIN-CONTAINING BA-RELATED"/>
    <property type="match status" value="1"/>
</dbReference>
<dbReference type="CDD" id="cd07040">
    <property type="entry name" value="HP"/>
    <property type="match status" value="1"/>
</dbReference>
<dbReference type="Proteomes" id="UP000886595">
    <property type="component" value="Unassembled WGS sequence"/>
</dbReference>
<keyword evidence="2" id="KW-1185">Reference proteome</keyword>
<evidence type="ECO:0000313" key="2">
    <source>
        <dbReference type="Proteomes" id="UP000886595"/>
    </source>
</evidence>